<dbReference type="Pfam" id="PF00085">
    <property type="entry name" value="Thioredoxin"/>
    <property type="match status" value="1"/>
</dbReference>
<reference evidence="2 3" key="1">
    <citation type="journal article" date="2017" name="Mol. Biol. Evol.">
        <title>The 4-celled Tetrabaena socialis nuclear genome reveals the essential components for genetic control of cell number at the origin of multicellularity in the volvocine lineage.</title>
        <authorList>
            <person name="Featherston J."/>
            <person name="Arakaki Y."/>
            <person name="Hanschen E.R."/>
            <person name="Ferris P.J."/>
            <person name="Michod R.E."/>
            <person name="Olson B.J.S.C."/>
            <person name="Nozaki H."/>
            <person name="Durand P.M."/>
        </authorList>
    </citation>
    <scope>NUCLEOTIDE SEQUENCE [LARGE SCALE GENOMIC DNA]</scope>
    <source>
        <strain evidence="2 3">NIES-571</strain>
    </source>
</reference>
<dbReference type="OrthoDB" id="2121326at2759"/>
<dbReference type="EMBL" id="PGGS01000191">
    <property type="protein sequence ID" value="PNH07223.1"/>
    <property type="molecule type" value="Genomic_DNA"/>
</dbReference>
<dbReference type="AlphaFoldDB" id="A0A2J8A3Z1"/>
<dbReference type="InterPro" id="IPR036249">
    <property type="entry name" value="Thioredoxin-like_sf"/>
</dbReference>
<feature type="domain" description="Thioredoxin" evidence="1">
    <location>
        <begin position="46"/>
        <end position="136"/>
    </location>
</feature>
<name>A0A2J8A3Z1_9CHLO</name>
<evidence type="ECO:0000313" key="3">
    <source>
        <dbReference type="Proteomes" id="UP000236333"/>
    </source>
</evidence>
<dbReference type="InterPro" id="IPR044193">
    <property type="entry name" value="TRL33"/>
</dbReference>
<dbReference type="PANTHER" id="PTHR47571:SF1">
    <property type="entry name" value="THIOREDOXIN-LIKE 3-3"/>
    <property type="match status" value="1"/>
</dbReference>
<keyword evidence="3" id="KW-1185">Reference proteome</keyword>
<evidence type="ECO:0000259" key="1">
    <source>
        <dbReference type="Pfam" id="PF00085"/>
    </source>
</evidence>
<protein>
    <submittedName>
        <fullName evidence="2">Thioredoxin-like 3-3</fullName>
    </submittedName>
</protein>
<dbReference type="InterPro" id="IPR013766">
    <property type="entry name" value="Thioredoxin_domain"/>
</dbReference>
<dbReference type="PANTHER" id="PTHR47571">
    <property type="entry name" value="THIOREDOXIN-LIKE 3-3"/>
    <property type="match status" value="1"/>
</dbReference>
<dbReference type="CDD" id="cd02947">
    <property type="entry name" value="TRX_family"/>
    <property type="match status" value="1"/>
</dbReference>
<sequence length="143" mass="16213">MAFGYSWPSRPLSPPATPMDADGLYKKPQPKNKPAMISTHMAGLRTDDEFYGYLQDNKASTAVVQFGASWCTKCAEFFPTWYQLSKGFPQLKYAVAQVDTLDQAVKGVKYSPTFHFYRNGKVVDRVLGKEPQRLADHLWMHSD</sequence>
<accession>A0A2J8A3Z1</accession>
<comment type="caution">
    <text evidence="2">The sequence shown here is derived from an EMBL/GenBank/DDBJ whole genome shotgun (WGS) entry which is preliminary data.</text>
</comment>
<dbReference type="Gene3D" id="3.40.30.10">
    <property type="entry name" value="Glutaredoxin"/>
    <property type="match status" value="1"/>
</dbReference>
<dbReference type="Proteomes" id="UP000236333">
    <property type="component" value="Unassembled WGS sequence"/>
</dbReference>
<proteinExistence type="predicted"/>
<organism evidence="2 3">
    <name type="scientific">Tetrabaena socialis</name>
    <dbReference type="NCBI Taxonomy" id="47790"/>
    <lineage>
        <taxon>Eukaryota</taxon>
        <taxon>Viridiplantae</taxon>
        <taxon>Chlorophyta</taxon>
        <taxon>core chlorophytes</taxon>
        <taxon>Chlorophyceae</taxon>
        <taxon>CS clade</taxon>
        <taxon>Chlamydomonadales</taxon>
        <taxon>Tetrabaenaceae</taxon>
        <taxon>Tetrabaena</taxon>
    </lineage>
</organism>
<dbReference type="SUPFAM" id="SSF52833">
    <property type="entry name" value="Thioredoxin-like"/>
    <property type="match status" value="1"/>
</dbReference>
<gene>
    <name evidence="2" type="ORF">TSOC_006326</name>
</gene>
<evidence type="ECO:0000313" key="2">
    <source>
        <dbReference type="EMBL" id="PNH07223.1"/>
    </source>
</evidence>